<dbReference type="Proteomes" id="UP000814128">
    <property type="component" value="Unassembled WGS sequence"/>
</dbReference>
<keyword evidence="2" id="KW-1185">Reference proteome</keyword>
<reference evidence="1" key="1">
    <citation type="submission" date="2021-02" db="EMBL/GenBank/DDBJ databases">
        <authorList>
            <consortium name="DOE Joint Genome Institute"/>
            <person name="Ahrendt S."/>
            <person name="Looney B.P."/>
            <person name="Miyauchi S."/>
            <person name="Morin E."/>
            <person name="Drula E."/>
            <person name="Courty P.E."/>
            <person name="Chicoki N."/>
            <person name="Fauchery L."/>
            <person name="Kohler A."/>
            <person name="Kuo A."/>
            <person name="Labutti K."/>
            <person name="Pangilinan J."/>
            <person name="Lipzen A."/>
            <person name="Riley R."/>
            <person name="Andreopoulos W."/>
            <person name="He G."/>
            <person name="Johnson J."/>
            <person name="Barry K.W."/>
            <person name="Grigoriev I.V."/>
            <person name="Nagy L."/>
            <person name="Hibbett D."/>
            <person name="Henrissat B."/>
            <person name="Matheny P.B."/>
            <person name="Labbe J."/>
            <person name="Martin F."/>
        </authorList>
    </citation>
    <scope>NUCLEOTIDE SEQUENCE</scope>
    <source>
        <strain evidence="1">EC-137</strain>
    </source>
</reference>
<evidence type="ECO:0000313" key="1">
    <source>
        <dbReference type="EMBL" id="KAI0030489.1"/>
    </source>
</evidence>
<evidence type="ECO:0000313" key="2">
    <source>
        <dbReference type="Proteomes" id="UP000814128"/>
    </source>
</evidence>
<gene>
    <name evidence="1" type="ORF">K488DRAFT_37678</name>
</gene>
<protein>
    <submittedName>
        <fullName evidence="1">High mobility group box domain-containing protein</fullName>
    </submittedName>
</protein>
<name>A0ACB8QFA6_9AGAM</name>
<reference evidence="1" key="2">
    <citation type="journal article" date="2022" name="New Phytol.">
        <title>Evolutionary transition to the ectomycorrhizal habit in the genomes of a hyperdiverse lineage of mushroom-forming fungi.</title>
        <authorList>
            <person name="Looney B."/>
            <person name="Miyauchi S."/>
            <person name="Morin E."/>
            <person name="Drula E."/>
            <person name="Courty P.E."/>
            <person name="Kohler A."/>
            <person name="Kuo A."/>
            <person name="LaButti K."/>
            <person name="Pangilinan J."/>
            <person name="Lipzen A."/>
            <person name="Riley R."/>
            <person name="Andreopoulos W."/>
            <person name="He G."/>
            <person name="Johnson J."/>
            <person name="Nolan M."/>
            <person name="Tritt A."/>
            <person name="Barry K.W."/>
            <person name="Grigoriev I.V."/>
            <person name="Nagy L.G."/>
            <person name="Hibbett D."/>
            <person name="Henrissat B."/>
            <person name="Matheny P.B."/>
            <person name="Labbe J."/>
            <person name="Martin F.M."/>
        </authorList>
    </citation>
    <scope>NUCLEOTIDE SEQUENCE</scope>
    <source>
        <strain evidence="1">EC-137</strain>
    </source>
</reference>
<sequence length="70" mass="8412">PRPRNAFILFRCDFVLQRKIPAEHENDHRNISRIAGEVWRAMNTEQRGPWVAMASREKERHAQMYPGFKY</sequence>
<feature type="non-terminal residue" evidence="1">
    <location>
        <position position="70"/>
    </location>
</feature>
<comment type="caution">
    <text evidence="1">The sequence shown here is derived from an EMBL/GenBank/DDBJ whole genome shotgun (WGS) entry which is preliminary data.</text>
</comment>
<feature type="non-terminal residue" evidence="1">
    <location>
        <position position="1"/>
    </location>
</feature>
<organism evidence="1 2">
    <name type="scientific">Vararia minispora EC-137</name>
    <dbReference type="NCBI Taxonomy" id="1314806"/>
    <lineage>
        <taxon>Eukaryota</taxon>
        <taxon>Fungi</taxon>
        <taxon>Dikarya</taxon>
        <taxon>Basidiomycota</taxon>
        <taxon>Agaricomycotina</taxon>
        <taxon>Agaricomycetes</taxon>
        <taxon>Russulales</taxon>
        <taxon>Lachnocladiaceae</taxon>
        <taxon>Vararia</taxon>
    </lineage>
</organism>
<dbReference type="EMBL" id="MU273619">
    <property type="protein sequence ID" value="KAI0030489.1"/>
    <property type="molecule type" value="Genomic_DNA"/>
</dbReference>
<accession>A0ACB8QFA6</accession>
<proteinExistence type="predicted"/>